<name>A0A7N0UK26_KALFE</name>
<dbReference type="Pfam" id="PF00407">
    <property type="entry name" value="Bet_v_1"/>
    <property type="match status" value="1"/>
</dbReference>
<evidence type="ECO:0000313" key="5">
    <source>
        <dbReference type="Proteomes" id="UP000594263"/>
    </source>
</evidence>
<evidence type="ECO:0000313" key="4">
    <source>
        <dbReference type="EnsemblPlants" id="Kaladp0069s0053.1.v1.1"/>
    </source>
</evidence>
<dbReference type="InterPro" id="IPR024949">
    <property type="entry name" value="Bet_v_I_allergen"/>
</dbReference>
<dbReference type="GO" id="GO:0006952">
    <property type="term" value="P:defense response"/>
    <property type="evidence" value="ECO:0007669"/>
    <property type="project" value="UniProtKB-KW"/>
</dbReference>
<evidence type="ECO:0000256" key="1">
    <source>
        <dbReference type="ARBA" id="ARBA00009744"/>
    </source>
</evidence>
<dbReference type="EnsemblPlants" id="Kaladp0069s0053.1.v1.1">
    <property type="protein sequence ID" value="Kaladp0069s0053.1.v1.1"/>
    <property type="gene ID" value="Kaladp0069s0053.v1.1"/>
</dbReference>
<dbReference type="InterPro" id="IPR000916">
    <property type="entry name" value="Bet_v_I/MLP"/>
</dbReference>
<dbReference type="GO" id="GO:0009738">
    <property type="term" value="P:abscisic acid-activated signaling pathway"/>
    <property type="evidence" value="ECO:0007669"/>
    <property type="project" value="InterPro"/>
</dbReference>
<keyword evidence="2" id="KW-0611">Plant defense</keyword>
<dbReference type="PANTHER" id="PTHR31213:SF17">
    <property type="entry name" value="MAJOR ALLERGEN PRU AR 1-LIKE"/>
    <property type="match status" value="1"/>
</dbReference>
<dbReference type="GO" id="GO:0038023">
    <property type="term" value="F:signaling receptor activity"/>
    <property type="evidence" value="ECO:0007669"/>
    <property type="project" value="InterPro"/>
</dbReference>
<dbReference type="InterPro" id="IPR050279">
    <property type="entry name" value="Plant_def-hormone_signal"/>
</dbReference>
<dbReference type="CDD" id="cd07816">
    <property type="entry name" value="Bet_v1-like"/>
    <property type="match status" value="1"/>
</dbReference>
<dbReference type="PRINTS" id="PR00634">
    <property type="entry name" value="BETALLERGEN"/>
</dbReference>
<dbReference type="GO" id="GO:0004864">
    <property type="term" value="F:protein phosphatase inhibitor activity"/>
    <property type="evidence" value="ECO:0007669"/>
    <property type="project" value="InterPro"/>
</dbReference>
<dbReference type="GO" id="GO:0005737">
    <property type="term" value="C:cytoplasm"/>
    <property type="evidence" value="ECO:0007669"/>
    <property type="project" value="TreeGrafter"/>
</dbReference>
<dbReference type="SUPFAM" id="SSF55961">
    <property type="entry name" value="Bet v1-like"/>
    <property type="match status" value="1"/>
</dbReference>
<accession>A0A7N0UK26</accession>
<dbReference type="AlphaFoldDB" id="A0A7N0UK26"/>
<evidence type="ECO:0000259" key="3">
    <source>
        <dbReference type="Pfam" id="PF00407"/>
    </source>
</evidence>
<feature type="domain" description="Bet v I/Major latex protein" evidence="3">
    <location>
        <begin position="2"/>
        <end position="158"/>
    </location>
</feature>
<comment type="similarity">
    <text evidence="1 2">Belongs to the BetVI family.</text>
</comment>
<organism evidence="4 5">
    <name type="scientific">Kalanchoe fedtschenkoi</name>
    <name type="common">Lavender scallops</name>
    <name type="synonym">South American air plant</name>
    <dbReference type="NCBI Taxonomy" id="63787"/>
    <lineage>
        <taxon>Eukaryota</taxon>
        <taxon>Viridiplantae</taxon>
        <taxon>Streptophyta</taxon>
        <taxon>Embryophyta</taxon>
        <taxon>Tracheophyta</taxon>
        <taxon>Spermatophyta</taxon>
        <taxon>Magnoliopsida</taxon>
        <taxon>eudicotyledons</taxon>
        <taxon>Gunneridae</taxon>
        <taxon>Pentapetalae</taxon>
        <taxon>Saxifragales</taxon>
        <taxon>Crassulaceae</taxon>
        <taxon>Kalanchoe</taxon>
    </lineage>
</organism>
<dbReference type="OMA" id="ISHHCIS"/>
<dbReference type="Proteomes" id="UP000594263">
    <property type="component" value="Unplaced"/>
</dbReference>
<protein>
    <recommendedName>
        <fullName evidence="3">Bet v I/Major latex protein domain-containing protein</fullName>
    </recommendedName>
</protein>
<dbReference type="Gene3D" id="3.30.530.20">
    <property type="match status" value="1"/>
</dbReference>
<dbReference type="Gramene" id="Kaladp0069s0053.1.v1.1">
    <property type="protein sequence ID" value="Kaladp0069s0053.1.v1.1"/>
    <property type="gene ID" value="Kaladp0069s0053.v1.1"/>
</dbReference>
<keyword evidence="5" id="KW-1185">Reference proteome</keyword>
<dbReference type="FunFam" id="3.30.530.20:FF:000007">
    <property type="entry name" value="Major pollen allergen Bet v 1-A"/>
    <property type="match status" value="1"/>
</dbReference>
<sequence>MAVLTFANEATSAVAAPRMFKALLLDMDNLLLKIMPDIFKSIETLQGDGGPGTVRESTIAIGGTTKRIKHRIDALDEEKMTKSYTMTESEGDDLMAKFESIAYEIAVEATADGGCKVKTVSKFFPKEGAAEVSEDQLKAHKGNSEALFKAVEGYLLANPQAYA</sequence>
<dbReference type="GO" id="GO:0010427">
    <property type="term" value="F:abscisic acid binding"/>
    <property type="evidence" value="ECO:0007669"/>
    <property type="project" value="InterPro"/>
</dbReference>
<dbReference type="PROSITE" id="PS00451">
    <property type="entry name" value="PATHOGENESIS_BETVI"/>
    <property type="match status" value="1"/>
</dbReference>
<dbReference type="PANTHER" id="PTHR31213">
    <property type="entry name" value="OS08G0374000 PROTEIN-RELATED"/>
    <property type="match status" value="1"/>
</dbReference>
<dbReference type="GO" id="GO:0005634">
    <property type="term" value="C:nucleus"/>
    <property type="evidence" value="ECO:0007669"/>
    <property type="project" value="TreeGrafter"/>
</dbReference>
<proteinExistence type="inferred from homology"/>
<evidence type="ECO:0000256" key="2">
    <source>
        <dbReference type="RuleBase" id="RU000409"/>
    </source>
</evidence>
<dbReference type="InterPro" id="IPR023393">
    <property type="entry name" value="START-like_dom_sf"/>
</dbReference>
<reference evidence="4" key="1">
    <citation type="submission" date="2021-01" db="UniProtKB">
        <authorList>
            <consortium name="EnsemblPlants"/>
        </authorList>
    </citation>
    <scope>IDENTIFICATION</scope>
</reference>
<keyword evidence="2" id="KW-0568">Pathogenesis-related protein</keyword>